<comment type="catalytic activity">
    <reaction evidence="19">
        <text>3-oxooctadecanoyl-[ACP] + NADPH + H(+) = (3R)-hydroxyoctadecanoyl-[ACP] + NADP(+)</text>
        <dbReference type="Rhea" id="RHEA:41920"/>
        <dbReference type="Rhea" id="RHEA-COMP:9653"/>
        <dbReference type="Rhea" id="RHEA-COMP:9654"/>
        <dbReference type="ChEBI" id="CHEBI:15378"/>
        <dbReference type="ChEBI" id="CHEBI:57783"/>
        <dbReference type="ChEBI" id="CHEBI:58349"/>
        <dbReference type="ChEBI" id="CHEBI:78487"/>
        <dbReference type="ChEBI" id="CHEBI:78488"/>
    </reaction>
    <physiologicalReaction direction="left-to-right" evidence="19">
        <dbReference type="Rhea" id="RHEA:41921"/>
    </physiologicalReaction>
</comment>
<dbReference type="GO" id="GO:0141148">
    <property type="term" value="F:enoyl-[acyl-carrier-protein] reductase (NADPH) activity"/>
    <property type="evidence" value="ECO:0007669"/>
    <property type="project" value="UniProtKB-EC"/>
</dbReference>
<keyword evidence="7" id="KW-0007">Acetylation</keyword>
<dbReference type="InterPro" id="IPR049900">
    <property type="entry name" value="PKS_mFAS_DH"/>
</dbReference>
<keyword evidence="6" id="KW-0663">Pyridoxal phosphate</keyword>
<comment type="function">
    <text evidence="18">Fatty acid synthetase is a multifunctional enzyme that catalyzes the de novo biosynthesis of long-chain saturated fatty acids starting from acetyl-CoA and malonyl-CoA in the presence of NADPH. This multifunctional protein contains 7 catalytic activities and a site for the binding of the prosthetic group 4'-phosphopantetheine of the acyl carrier protein ([ACP]) domain.</text>
</comment>
<evidence type="ECO:0000256" key="15">
    <source>
        <dbReference type="ARBA" id="ARBA00023399"/>
    </source>
</evidence>
<evidence type="ECO:0000256" key="37">
    <source>
        <dbReference type="ARBA" id="ARBA00048691"/>
    </source>
</evidence>
<comment type="pathway">
    <text evidence="1">Lipid metabolism.</text>
</comment>
<dbReference type="Gene3D" id="3.90.180.10">
    <property type="entry name" value="Medium-chain alcohol dehydrogenases, catalytic domain"/>
    <property type="match status" value="1"/>
</dbReference>
<sequence length="2328" mass="258022">MAPLNSDSLVHDDNLLNLESGRKLAHPDPGEEIVISGIAGQYPDSRNVHDFRDNLFNKVDMVSDDNRRWEPGHPEIPHRTGKLFDIEKFDASFFGVHYRQANSLDPLSRILLETVMQSMFDAGLHPSDLEGTNTGVFVGVCFSESEKTWFCDKRTSQNFALTGCDRSMVSNRISYFLKLKGPSMTCDTACSSSLYALEHAYRAIRSGQCDQAIVGGANLCLNPIVSLQFARLGVLSTDGSCKAFDNAGNGYARSETISALILQKSKDAKRIYAHVLHAKTNCDGFKDSGITFPSRDMQIKLFREFYEEYDEVKPEDLSFLEAHGTGTKIGDPEELQAIETIFVKNRKTPLMIGSVKSNVGHTEPSSGMCSITKVIIGLETGIIPPNIRYNVPREGVKSLADGTIKVVSEKTPFKDDNGLVGINSFGFGGGNCHVLLKHNAKKKLNQGKPQDSIPRLVCVSGRTPEAVNVLLSDVISNKLDVEHIRLIQDIFRKNIEPHNYRGYVLASKSREIIRSCSYFDSRAPSLFICFGDISEATRKRAREFLEVPVFAATVQKIHEVLTSKRISIMDLLLKNDNQSVLDICLANVTLQLALANILRAIEIRPTRVFGVDRGFSLGTLVCGYFDGALTLSEVVELAFAIGSAAHAANKNGHTDIYSLLKTNEKIVKNLQETLAKIVPKPRKLSKNVIVDTESTELSAIYVSKSIGSLSVVENVRKLFKKSFVLLEIGNGKVGELLKSSKKKVSLVNTEGGLQEFLLSIGRLYELGFNPQLQHLYPKVQFPVSRGTPMISPAIKFKHEKDWHVSIYSCTDNAETEERSFKACLKHPDYAYIAGHTIDGRNLFPATGYLYIVWNTFADSQCLLVPDTKVVFENCRFVRALQMPANVQAKLDLTVTIQKESGKFEVAEGNATVVTGRIRLAVDDQDEVTPLPHPVGVPNSTVPYMTRKDVYKELRLRGYNYSGKFKGIQSCDISGQVATISWDGNWVAFMDNMLQMKILQEDTRLLYVPTTIARLTIDAKKHIEYSNTFGDTPNVPVYASKESGIIASGGIEIRGLIASSIARRKYLGSPVLEKHVFIPNIADLKLEQALRVNMQLILENAYSIHIKVAELVDEATPEENLILGDIAFDVLADQPLIQPNITVLSKTEIEVRNVTVEDKKLLTEVDCHLVIGSKLLERHTVLNVALGSIQESGFILSRESLDFDPSSCKSDETTLITVFSTEQEKLVFLRKVTEFKPPVVIKISSSDTEFSWLPKVRSVLEKEKDGNVLLYSLGETASGIMGLFNCIRREPGGLRSKLVFIPDTEVPEFDINLPFYESQLKKQLALNVYKNGQWGTYRHLLFDQSNIIQREHYYLNSLIRGDLKSLTWIEGPLSLENPTCKEPEETWVAVYYAALNFRDVMSATGRINVDTITRDRREQECVQGFEFSGRLLNGKRVMGMVTKGACASYVKAEKSLLFEIPESWTMQEAATVTVVYSTALYGLIVIARLKPTDSVLIHSGTGGVGQAAINLALGKGCTVYTTVGTPEKRELLKKLHPELTDDHIFNSRDTSFEQQVMRATKGRGVDIVLNSLAEEKLLASVRCLAQGGRFLEIGKFDLGNNNPLQLQLLKKNASFHGIMLDALITQRNMIKHTLVKLILDSLSKGLLKPLDATIFEKDQAEEAFRYMGTGKHTGKVLINIRQEEDLVVEPSRVPYPCVPRYYCNSDKSYIICGGLGGFGLELADWLVLRGCKKLVLTSRSGITTGYQGYRIGVWRSYGCTVRVATDDITTESGCIDLIKKANELGPVHAVFNLAVVLQDAILANQTEEMFKTSFAPKAGAAHHLDIVTRKYCPELRDFVMFSSVSCGRGNGGQTNYGMANSIMERICENRKAEGLPGLAIQWGAIGEVGLVADMQEEAIEIEIGGTLQQRVFSCMESLNLFLRQNEAPVVSSIVVAEKRSGVGVGDNIVSAVANILGIKDLKTISLQATLAEVGMDSMTAVEIKQTLEREFEVFLTPQDIKSMTFARLQEIQDERENESAGGKKERALNGFEMIIGHLSAEDPPEIPVLSLQGDPTEVPSSNPIILFPGIEGLVDVLKPLYPSLKGDLVGLQFCNSSQRDTIDGMADVCLESIEERLSPSEPFKIICYSFGGSVALQVAKKLEERGYRGTVVCIDSSPDYLTALSNLLEVGSDDKIQVSLLVHLMTLRIPFEVISPHLETMLKLPDFEARMALAEKIGSDQKEVSVENLKVFTVSIYKRLKALLTWQPNIQLKSKLVLLKPTLTSVVLKDADYGLSKLTETPVEVREFEGNHVSILENPGLAKAINEIFWGEEVDDSEESKEEEVTKEE</sequence>
<dbReference type="PROSITE" id="PS52004">
    <property type="entry name" value="KS3_2"/>
    <property type="match status" value="1"/>
</dbReference>
<dbReference type="SUPFAM" id="SSF53901">
    <property type="entry name" value="Thiolase-like"/>
    <property type="match status" value="1"/>
</dbReference>
<dbReference type="SUPFAM" id="SSF47336">
    <property type="entry name" value="ACP-like"/>
    <property type="match status" value="1"/>
</dbReference>
<comment type="catalytic activity">
    <reaction evidence="47">
        <text>(2E)-decenoyl-[ACP] + NADPH + H(+) = decanoyl-[ACP] + NADP(+)</text>
        <dbReference type="Rhea" id="RHEA:41864"/>
        <dbReference type="Rhea" id="RHEA-COMP:9639"/>
        <dbReference type="Rhea" id="RHEA-COMP:9640"/>
        <dbReference type="ChEBI" id="CHEBI:15378"/>
        <dbReference type="ChEBI" id="CHEBI:57783"/>
        <dbReference type="ChEBI" id="CHEBI:58349"/>
        <dbReference type="ChEBI" id="CHEBI:78467"/>
        <dbReference type="ChEBI" id="CHEBI:78468"/>
    </reaction>
    <physiologicalReaction direction="left-to-right" evidence="47">
        <dbReference type="Rhea" id="RHEA:41865"/>
    </physiologicalReaction>
</comment>
<dbReference type="GO" id="GO:0006633">
    <property type="term" value="P:fatty acid biosynthetic process"/>
    <property type="evidence" value="ECO:0007669"/>
    <property type="project" value="TreeGrafter"/>
</dbReference>
<evidence type="ECO:0000256" key="22">
    <source>
        <dbReference type="ARBA" id="ARBA00047440"/>
    </source>
</evidence>
<evidence type="ECO:0000256" key="45">
    <source>
        <dbReference type="ARBA" id="ARBA00049422"/>
    </source>
</evidence>
<evidence type="ECO:0000256" key="16">
    <source>
        <dbReference type="ARBA" id="ARBA00023401"/>
    </source>
</evidence>
<feature type="active site" description="Proton acceptor; for dehydratase activity" evidence="49">
    <location>
        <position position="835"/>
    </location>
</feature>
<evidence type="ECO:0000256" key="14">
    <source>
        <dbReference type="ARBA" id="ARBA00023398"/>
    </source>
</evidence>
<comment type="catalytic activity">
    <reaction evidence="29">
        <text>acetyl-[ACP] + malonyl-[ACP] + H(+) = 3-oxobutanoyl-[ACP] + holo-[ACP] + CO2</text>
        <dbReference type="Rhea" id="RHEA:41800"/>
        <dbReference type="Rhea" id="RHEA-COMP:9621"/>
        <dbReference type="Rhea" id="RHEA-COMP:9623"/>
        <dbReference type="Rhea" id="RHEA-COMP:9625"/>
        <dbReference type="Rhea" id="RHEA-COMP:9685"/>
        <dbReference type="ChEBI" id="CHEBI:15378"/>
        <dbReference type="ChEBI" id="CHEBI:16526"/>
        <dbReference type="ChEBI" id="CHEBI:64479"/>
        <dbReference type="ChEBI" id="CHEBI:78446"/>
        <dbReference type="ChEBI" id="CHEBI:78449"/>
        <dbReference type="ChEBI" id="CHEBI:78450"/>
    </reaction>
    <physiologicalReaction direction="left-to-right" evidence="29">
        <dbReference type="Rhea" id="RHEA:41801"/>
    </physiologicalReaction>
</comment>
<evidence type="ECO:0000256" key="9">
    <source>
        <dbReference type="ARBA" id="ARBA00023332"/>
    </source>
</evidence>
<keyword evidence="5" id="KW-0702">S-nitrosylation</keyword>
<comment type="catalytic activity">
    <reaction evidence="40">
        <text>(2E)-octadecenoyl-[ACP] + NADPH + H(+) = octadecanoyl-[ACP] + NADP(+)</text>
        <dbReference type="Rhea" id="RHEA:41928"/>
        <dbReference type="Rhea" id="RHEA-COMP:9655"/>
        <dbReference type="Rhea" id="RHEA-COMP:9656"/>
        <dbReference type="ChEBI" id="CHEBI:15378"/>
        <dbReference type="ChEBI" id="CHEBI:57783"/>
        <dbReference type="ChEBI" id="CHEBI:58349"/>
        <dbReference type="ChEBI" id="CHEBI:78489"/>
        <dbReference type="ChEBI" id="CHEBI:78495"/>
    </reaction>
    <physiologicalReaction direction="left-to-right" evidence="40">
        <dbReference type="Rhea" id="RHEA:41929"/>
    </physiologicalReaction>
</comment>
<comment type="catalytic activity">
    <reaction evidence="36">
        <text>a 2,3-saturated acyl-[ACP] + NADP(+) = a (2E)-enoyl-[ACP] + NADPH + H(+)</text>
        <dbReference type="Rhea" id="RHEA:22564"/>
        <dbReference type="Rhea" id="RHEA-COMP:9925"/>
        <dbReference type="Rhea" id="RHEA-COMP:9926"/>
        <dbReference type="ChEBI" id="CHEBI:15378"/>
        <dbReference type="ChEBI" id="CHEBI:57783"/>
        <dbReference type="ChEBI" id="CHEBI:58349"/>
        <dbReference type="ChEBI" id="CHEBI:78784"/>
        <dbReference type="ChEBI" id="CHEBI:78785"/>
        <dbReference type="EC" id="1.3.1.39"/>
    </reaction>
    <physiologicalReaction direction="right-to-left" evidence="36">
        <dbReference type="Rhea" id="RHEA:22566"/>
    </physiologicalReaction>
</comment>
<comment type="catalytic activity">
    <reaction evidence="14">
        <text>(3R)-hydroxytetradecanoyl-[ACP] = (2E)-tetradecenoyl-[ACP] + H2O</text>
        <dbReference type="Rhea" id="RHEA:41892"/>
        <dbReference type="Rhea" id="RHEA-COMP:9646"/>
        <dbReference type="Rhea" id="RHEA-COMP:9647"/>
        <dbReference type="ChEBI" id="CHEBI:15377"/>
        <dbReference type="ChEBI" id="CHEBI:78474"/>
        <dbReference type="ChEBI" id="CHEBI:78475"/>
    </reaction>
    <physiologicalReaction direction="left-to-right" evidence="14">
        <dbReference type="Rhea" id="RHEA:41893"/>
    </physiologicalReaction>
</comment>
<dbReference type="GO" id="GO:0004312">
    <property type="term" value="F:fatty acid synthase activity"/>
    <property type="evidence" value="ECO:0007669"/>
    <property type="project" value="TreeGrafter"/>
</dbReference>
<name>A0A6J2XC70_SITOR</name>
<evidence type="ECO:0000256" key="23">
    <source>
        <dbReference type="ARBA" id="ARBA00047451"/>
    </source>
</evidence>
<comment type="catalytic activity">
    <reaction evidence="15">
        <text>(3R)-hydroxyoctadecanoyl-[ACP] = (2E)-octadecenoyl-[ACP] + H2O</text>
        <dbReference type="Rhea" id="RHEA:41924"/>
        <dbReference type="Rhea" id="RHEA-COMP:9654"/>
        <dbReference type="Rhea" id="RHEA-COMP:9655"/>
        <dbReference type="ChEBI" id="CHEBI:15377"/>
        <dbReference type="ChEBI" id="CHEBI:78488"/>
        <dbReference type="ChEBI" id="CHEBI:78489"/>
    </reaction>
    <physiologicalReaction direction="left-to-right" evidence="15">
        <dbReference type="Rhea" id="RHEA:41925"/>
    </physiologicalReaction>
</comment>
<comment type="catalytic activity">
    <reaction evidence="33">
        <text>(2E)-octenoyl-[ACP] + NADPH + H(+) = octanoyl-[ACP] + NADP(+)</text>
        <dbReference type="Rhea" id="RHEA:41848"/>
        <dbReference type="Rhea" id="RHEA-COMP:9635"/>
        <dbReference type="Rhea" id="RHEA-COMP:9636"/>
        <dbReference type="ChEBI" id="CHEBI:15378"/>
        <dbReference type="ChEBI" id="CHEBI:57783"/>
        <dbReference type="ChEBI" id="CHEBI:58349"/>
        <dbReference type="ChEBI" id="CHEBI:78462"/>
        <dbReference type="ChEBI" id="CHEBI:78463"/>
    </reaction>
    <physiologicalReaction direction="left-to-right" evidence="33">
        <dbReference type="Rhea" id="RHEA:41849"/>
    </physiologicalReaction>
</comment>
<dbReference type="InterPro" id="IPR042104">
    <property type="entry name" value="PKS_dehydratase_sf"/>
</dbReference>
<evidence type="ECO:0000256" key="6">
    <source>
        <dbReference type="ARBA" id="ARBA00022898"/>
    </source>
</evidence>
<comment type="catalytic activity">
    <reaction evidence="43">
        <text>3-oxododecanoyl-[ACP] + NADPH + H(+) = (3R)-hydroxydodecanoyl-[ACP] + NADP(+)</text>
        <dbReference type="Rhea" id="RHEA:41872"/>
        <dbReference type="Rhea" id="RHEA-COMP:9641"/>
        <dbReference type="Rhea" id="RHEA-COMP:9642"/>
        <dbReference type="ChEBI" id="CHEBI:15378"/>
        <dbReference type="ChEBI" id="CHEBI:57783"/>
        <dbReference type="ChEBI" id="CHEBI:58349"/>
        <dbReference type="ChEBI" id="CHEBI:78469"/>
        <dbReference type="ChEBI" id="CHEBI:78470"/>
    </reaction>
    <physiologicalReaction direction="left-to-right" evidence="43">
        <dbReference type="Rhea" id="RHEA:41873"/>
    </physiologicalReaction>
</comment>
<comment type="catalytic activity">
    <reaction evidence="27">
        <text>(2E)-hexenoyl-[ACP] + NADPH + H(+) = hexanoyl-[ACP] + NADP(+)</text>
        <dbReference type="Rhea" id="RHEA:41832"/>
        <dbReference type="Rhea" id="RHEA-COMP:9631"/>
        <dbReference type="Rhea" id="RHEA-COMP:9632"/>
        <dbReference type="ChEBI" id="CHEBI:15378"/>
        <dbReference type="ChEBI" id="CHEBI:57783"/>
        <dbReference type="ChEBI" id="CHEBI:58349"/>
        <dbReference type="ChEBI" id="CHEBI:78458"/>
        <dbReference type="ChEBI" id="CHEBI:78459"/>
    </reaction>
    <physiologicalReaction direction="left-to-right" evidence="27">
        <dbReference type="Rhea" id="RHEA:41833"/>
    </physiologicalReaction>
</comment>
<feature type="domain" description="Ketosynthase family 3 (KS3)" evidence="51">
    <location>
        <begin position="30"/>
        <end position="438"/>
    </location>
</feature>
<comment type="catalytic activity">
    <reaction evidence="24">
        <text>(2E)-butenoyl-[ACP] + NADPH + H(+) = butanoyl-[ACP] + NADP(+)</text>
        <dbReference type="Rhea" id="RHEA:41812"/>
        <dbReference type="Rhea" id="RHEA-COMP:9627"/>
        <dbReference type="Rhea" id="RHEA-COMP:9628"/>
        <dbReference type="ChEBI" id="CHEBI:15378"/>
        <dbReference type="ChEBI" id="CHEBI:57783"/>
        <dbReference type="ChEBI" id="CHEBI:58349"/>
        <dbReference type="ChEBI" id="CHEBI:78453"/>
        <dbReference type="ChEBI" id="CHEBI:78454"/>
    </reaction>
    <physiologicalReaction direction="left-to-right" evidence="24">
        <dbReference type="Rhea" id="RHEA:41813"/>
    </physiologicalReaction>
</comment>
<evidence type="ECO:0000256" key="38">
    <source>
        <dbReference type="ARBA" id="ARBA00048704"/>
    </source>
</evidence>
<dbReference type="InParanoid" id="A0A6J2XC70"/>
<evidence type="ECO:0000259" key="51">
    <source>
        <dbReference type="PROSITE" id="PS52004"/>
    </source>
</evidence>
<evidence type="ECO:0000256" key="17">
    <source>
        <dbReference type="ARBA" id="ARBA00023402"/>
    </source>
</evidence>
<dbReference type="SMART" id="SM00829">
    <property type="entry name" value="PKS_ER"/>
    <property type="match status" value="1"/>
</dbReference>
<keyword evidence="4" id="KW-0808">Transferase</keyword>
<dbReference type="Gene3D" id="1.10.1200.10">
    <property type="entry name" value="ACP-like"/>
    <property type="match status" value="1"/>
</dbReference>
<evidence type="ECO:0000256" key="28">
    <source>
        <dbReference type="ARBA" id="ARBA00047953"/>
    </source>
</evidence>
<dbReference type="Pfam" id="PF21089">
    <property type="entry name" value="PKS_DH_N"/>
    <property type="match status" value="1"/>
</dbReference>
<dbReference type="Pfam" id="PF00975">
    <property type="entry name" value="Thioesterase"/>
    <property type="match status" value="1"/>
</dbReference>
<dbReference type="SMART" id="SM00823">
    <property type="entry name" value="PKS_PP"/>
    <property type="match status" value="1"/>
</dbReference>
<dbReference type="InterPro" id="IPR001227">
    <property type="entry name" value="Ac_transferase_dom_sf"/>
</dbReference>
<comment type="catalytic activity">
    <reaction evidence="10">
        <text>(3R)-hydroxydodecanoyl-[ACP] = (2E)-dodecenoyl-[ACP] + H2O</text>
        <dbReference type="Rhea" id="RHEA:41876"/>
        <dbReference type="Rhea" id="RHEA-COMP:9642"/>
        <dbReference type="Rhea" id="RHEA-COMP:9643"/>
        <dbReference type="ChEBI" id="CHEBI:15377"/>
        <dbReference type="ChEBI" id="CHEBI:78470"/>
        <dbReference type="ChEBI" id="CHEBI:78472"/>
    </reaction>
    <physiologicalReaction direction="left-to-right" evidence="10">
        <dbReference type="Rhea" id="RHEA:41877"/>
    </physiologicalReaction>
</comment>
<dbReference type="InterPro" id="IPR029058">
    <property type="entry name" value="AB_hydrolase_fold"/>
</dbReference>
<dbReference type="SUPFAM" id="SSF52151">
    <property type="entry name" value="FabD/lysophospholipase-like"/>
    <property type="match status" value="1"/>
</dbReference>
<comment type="catalytic activity">
    <reaction evidence="32">
        <text>tetradecanoyl-[ACP] + H2O = tetradecanoate + holo-[ACP] + H(+)</text>
        <dbReference type="Rhea" id="RHEA:30123"/>
        <dbReference type="Rhea" id="RHEA-COMP:9648"/>
        <dbReference type="Rhea" id="RHEA-COMP:9685"/>
        <dbReference type="ChEBI" id="CHEBI:15377"/>
        <dbReference type="ChEBI" id="CHEBI:15378"/>
        <dbReference type="ChEBI" id="CHEBI:30807"/>
        <dbReference type="ChEBI" id="CHEBI:64479"/>
        <dbReference type="ChEBI" id="CHEBI:78477"/>
        <dbReference type="EC" id="3.1.2.14"/>
    </reaction>
    <physiologicalReaction direction="left-to-right" evidence="32">
        <dbReference type="Rhea" id="RHEA:30124"/>
    </physiologicalReaction>
</comment>
<dbReference type="Gene3D" id="3.30.70.3290">
    <property type="match status" value="2"/>
</dbReference>
<dbReference type="InterPro" id="IPR014030">
    <property type="entry name" value="Ketoacyl_synth_N"/>
</dbReference>
<reference evidence="54" key="1">
    <citation type="submission" date="2025-08" db="UniProtKB">
        <authorList>
            <consortium name="RefSeq"/>
        </authorList>
    </citation>
    <scope>IDENTIFICATION</scope>
    <source>
        <tissue evidence="54">Gonads</tissue>
    </source>
</reference>
<evidence type="ECO:0000256" key="26">
    <source>
        <dbReference type="ARBA" id="ARBA00047810"/>
    </source>
</evidence>
<dbReference type="InterPro" id="IPR014031">
    <property type="entry name" value="Ketoacyl_synth_C"/>
</dbReference>
<comment type="catalytic activity">
    <reaction evidence="41">
        <text>decanoyl-[ACP] + malonyl-[ACP] + H(+) = 3-oxododecanoyl-[ACP] + holo-[ACP] + CO2</text>
        <dbReference type="Rhea" id="RHEA:41868"/>
        <dbReference type="Rhea" id="RHEA-COMP:9623"/>
        <dbReference type="Rhea" id="RHEA-COMP:9640"/>
        <dbReference type="Rhea" id="RHEA-COMP:9641"/>
        <dbReference type="Rhea" id="RHEA-COMP:9685"/>
        <dbReference type="ChEBI" id="CHEBI:15378"/>
        <dbReference type="ChEBI" id="CHEBI:16526"/>
        <dbReference type="ChEBI" id="CHEBI:64479"/>
        <dbReference type="ChEBI" id="CHEBI:78449"/>
        <dbReference type="ChEBI" id="CHEBI:78468"/>
        <dbReference type="ChEBI" id="CHEBI:78469"/>
    </reaction>
    <physiologicalReaction direction="left-to-right" evidence="41">
        <dbReference type="Rhea" id="RHEA:41869"/>
    </physiologicalReaction>
</comment>
<evidence type="ECO:0000259" key="52">
    <source>
        <dbReference type="PROSITE" id="PS52019"/>
    </source>
</evidence>
<dbReference type="Gene3D" id="3.40.366.10">
    <property type="entry name" value="Malonyl-Coenzyme A Acyl Carrier Protein, domain 2"/>
    <property type="match status" value="1"/>
</dbReference>
<dbReference type="InterPro" id="IPR020843">
    <property type="entry name" value="ER"/>
</dbReference>
<dbReference type="Pfam" id="PF00109">
    <property type="entry name" value="ketoacyl-synt"/>
    <property type="match status" value="1"/>
</dbReference>
<dbReference type="PROSITE" id="PS52019">
    <property type="entry name" value="PKS_MFAS_DH"/>
    <property type="match status" value="1"/>
</dbReference>
<comment type="catalytic activity">
    <reaction evidence="23">
        <text>tetradecanoyl-[ACP] + malonyl-[ACP] + H(+) = 3-oxohexadecanoyl-[ACP] + holo-[ACP] + CO2</text>
        <dbReference type="Rhea" id="RHEA:41900"/>
        <dbReference type="Rhea" id="RHEA-COMP:9623"/>
        <dbReference type="Rhea" id="RHEA-COMP:9648"/>
        <dbReference type="Rhea" id="RHEA-COMP:9649"/>
        <dbReference type="Rhea" id="RHEA-COMP:9685"/>
        <dbReference type="ChEBI" id="CHEBI:15378"/>
        <dbReference type="ChEBI" id="CHEBI:16526"/>
        <dbReference type="ChEBI" id="CHEBI:64479"/>
        <dbReference type="ChEBI" id="CHEBI:78449"/>
        <dbReference type="ChEBI" id="CHEBI:78477"/>
        <dbReference type="ChEBI" id="CHEBI:78478"/>
    </reaction>
    <physiologicalReaction direction="left-to-right" evidence="23">
        <dbReference type="Rhea" id="RHEA:41901"/>
    </physiologicalReaction>
</comment>
<dbReference type="InterPro" id="IPR016039">
    <property type="entry name" value="Thiolase-like"/>
</dbReference>
<evidence type="ECO:0000313" key="53">
    <source>
        <dbReference type="Proteomes" id="UP000504635"/>
    </source>
</evidence>
<dbReference type="SUPFAM" id="SSF53474">
    <property type="entry name" value="alpha/beta-Hydrolases"/>
    <property type="match status" value="1"/>
</dbReference>
<evidence type="ECO:0000259" key="50">
    <source>
        <dbReference type="PROSITE" id="PS50075"/>
    </source>
</evidence>
<evidence type="ECO:0000256" key="12">
    <source>
        <dbReference type="ARBA" id="ARBA00023388"/>
    </source>
</evidence>
<evidence type="ECO:0000256" key="10">
    <source>
        <dbReference type="ARBA" id="ARBA00023351"/>
    </source>
</evidence>
<comment type="catalytic activity">
    <reaction evidence="30">
        <text>hexadecanoyl-[ACP] + malonyl-[ACP] + H(+) = 3-oxooctadecanoyl-[ACP] + holo-[ACP] + CO2</text>
        <dbReference type="Rhea" id="RHEA:41916"/>
        <dbReference type="Rhea" id="RHEA-COMP:9623"/>
        <dbReference type="Rhea" id="RHEA-COMP:9652"/>
        <dbReference type="Rhea" id="RHEA-COMP:9653"/>
        <dbReference type="Rhea" id="RHEA-COMP:9685"/>
        <dbReference type="ChEBI" id="CHEBI:15378"/>
        <dbReference type="ChEBI" id="CHEBI:16526"/>
        <dbReference type="ChEBI" id="CHEBI:64479"/>
        <dbReference type="ChEBI" id="CHEBI:78449"/>
        <dbReference type="ChEBI" id="CHEBI:78483"/>
        <dbReference type="ChEBI" id="CHEBI:78487"/>
    </reaction>
    <physiologicalReaction direction="left-to-right" evidence="30">
        <dbReference type="Rhea" id="RHEA:41917"/>
    </physiologicalReaction>
</comment>
<evidence type="ECO:0000256" key="41">
    <source>
        <dbReference type="ARBA" id="ARBA00049109"/>
    </source>
</evidence>
<dbReference type="InterPro" id="IPR001031">
    <property type="entry name" value="Thioesterase"/>
</dbReference>
<evidence type="ECO:0000256" key="30">
    <source>
        <dbReference type="ARBA" id="ARBA00048051"/>
    </source>
</evidence>
<dbReference type="GO" id="GO:0019171">
    <property type="term" value="F:(3R)-hydroxyacyl-[acyl-carrier-protein] dehydratase activity"/>
    <property type="evidence" value="ECO:0007669"/>
    <property type="project" value="UniProtKB-EC"/>
</dbReference>
<dbReference type="InterPro" id="IPR011032">
    <property type="entry name" value="GroES-like_sf"/>
</dbReference>
<dbReference type="OrthoDB" id="329835at2759"/>
<evidence type="ECO:0000256" key="19">
    <source>
        <dbReference type="ARBA" id="ARBA00047300"/>
    </source>
</evidence>
<organism evidence="53 54">
    <name type="scientific">Sitophilus oryzae</name>
    <name type="common">Rice weevil</name>
    <name type="synonym">Curculio oryzae</name>
    <dbReference type="NCBI Taxonomy" id="7048"/>
    <lineage>
        <taxon>Eukaryota</taxon>
        <taxon>Metazoa</taxon>
        <taxon>Ecdysozoa</taxon>
        <taxon>Arthropoda</taxon>
        <taxon>Hexapoda</taxon>
        <taxon>Insecta</taxon>
        <taxon>Pterygota</taxon>
        <taxon>Neoptera</taxon>
        <taxon>Endopterygota</taxon>
        <taxon>Coleoptera</taxon>
        <taxon>Polyphaga</taxon>
        <taxon>Cucujiformia</taxon>
        <taxon>Curculionidae</taxon>
        <taxon>Dryophthorinae</taxon>
        <taxon>Sitophilus</taxon>
    </lineage>
</organism>
<comment type="catalytic activity">
    <reaction evidence="25">
        <text>dodecanoyl-[ACP] + malonyl-[ACP] + H(+) = 3-oxotetradecanoyl-[ACP] + holo-[ACP] + CO2</text>
        <dbReference type="Rhea" id="RHEA:41884"/>
        <dbReference type="Rhea" id="RHEA-COMP:9623"/>
        <dbReference type="Rhea" id="RHEA-COMP:9644"/>
        <dbReference type="Rhea" id="RHEA-COMP:9645"/>
        <dbReference type="Rhea" id="RHEA-COMP:9685"/>
        <dbReference type="ChEBI" id="CHEBI:15378"/>
        <dbReference type="ChEBI" id="CHEBI:16526"/>
        <dbReference type="ChEBI" id="CHEBI:64479"/>
        <dbReference type="ChEBI" id="CHEBI:65264"/>
        <dbReference type="ChEBI" id="CHEBI:78449"/>
        <dbReference type="ChEBI" id="CHEBI:78473"/>
    </reaction>
    <physiologicalReaction direction="left-to-right" evidence="25">
        <dbReference type="Rhea" id="RHEA:41885"/>
    </physiologicalReaction>
</comment>
<accession>A0A6J2XC70</accession>
<dbReference type="FunFam" id="3.40.50.720:FF:000209">
    <property type="entry name" value="Polyketide synthase Pks12"/>
    <property type="match status" value="1"/>
</dbReference>
<evidence type="ECO:0000256" key="42">
    <source>
        <dbReference type="ARBA" id="ARBA00049171"/>
    </source>
</evidence>
<evidence type="ECO:0000256" key="4">
    <source>
        <dbReference type="ARBA" id="ARBA00022679"/>
    </source>
</evidence>
<evidence type="ECO:0000256" key="18">
    <source>
        <dbReference type="ARBA" id="ARBA00023442"/>
    </source>
</evidence>
<evidence type="ECO:0000256" key="2">
    <source>
        <dbReference type="ARBA" id="ARBA00022450"/>
    </source>
</evidence>
<dbReference type="CDD" id="cd00833">
    <property type="entry name" value="PKS"/>
    <property type="match status" value="1"/>
</dbReference>
<evidence type="ECO:0000256" key="44">
    <source>
        <dbReference type="ARBA" id="ARBA00049414"/>
    </source>
</evidence>
<keyword evidence="3" id="KW-0597">Phosphoprotein</keyword>
<dbReference type="PANTHER" id="PTHR43775:SF23">
    <property type="entry name" value="FATTY ACID SYNTHASE 3"/>
    <property type="match status" value="1"/>
</dbReference>
<evidence type="ECO:0000256" key="5">
    <source>
        <dbReference type="ARBA" id="ARBA00022799"/>
    </source>
</evidence>
<dbReference type="InterPro" id="IPR049391">
    <property type="entry name" value="FAS_pseudo-KR"/>
</dbReference>
<dbReference type="GeneID" id="115876924"/>
<dbReference type="Gene3D" id="3.40.50.1820">
    <property type="entry name" value="alpha/beta hydrolase"/>
    <property type="match status" value="1"/>
</dbReference>
<keyword evidence="53" id="KW-1185">Reference proteome</keyword>
<evidence type="ECO:0000256" key="31">
    <source>
        <dbReference type="ARBA" id="ARBA00048281"/>
    </source>
</evidence>
<comment type="catalytic activity">
    <reaction evidence="38">
        <text>hexadecanoyl-[ACP] + H2O = hexadecanoate + holo-[ACP] + H(+)</text>
        <dbReference type="Rhea" id="RHEA:41932"/>
        <dbReference type="Rhea" id="RHEA-COMP:9652"/>
        <dbReference type="Rhea" id="RHEA-COMP:9685"/>
        <dbReference type="ChEBI" id="CHEBI:7896"/>
        <dbReference type="ChEBI" id="CHEBI:15377"/>
        <dbReference type="ChEBI" id="CHEBI:15378"/>
        <dbReference type="ChEBI" id="CHEBI:64479"/>
        <dbReference type="ChEBI" id="CHEBI:78483"/>
        <dbReference type="EC" id="3.1.2.14"/>
    </reaction>
    <physiologicalReaction direction="left-to-right" evidence="38">
        <dbReference type="Rhea" id="RHEA:41933"/>
    </physiologicalReaction>
</comment>
<dbReference type="InterPro" id="IPR020806">
    <property type="entry name" value="PKS_PP-bd"/>
</dbReference>
<evidence type="ECO:0000256" key="39">
    <source>
        <dbReference type="ARBA" id="ARBA00048935"/>
    </source>
</evidence>
<evidence type="ECO:0000256" key="40">
    <source>
        <dbReference type="ARBA" id="ARBA00049019"/>
    </source>
</evidence>
<dbReference type="InterPro" id="IPR057326">
    <property type="entry name" value="KR_dom"/>
</dbReference>
<comment type="catalytic activity">
    <reaction evidence="16">
        <text>(3R)-hydroxyhexadecanoyl-[ACP] = (2E)-hexadecenoyl-[ACP] + H2O</text>
        <dbReference type="Rhea" id="RHEA:41908"/>
        <dbReference type="Rhea" id="RHEA-COMP:9650"/>
        <dbReference type="Rhea" id="RHEA-COMP:9651"/>
        <dbReference type="ChEBI" id="CHEBI:15377"/>
        <dbReference type="ChEBI" id="CHEBI:78480"/>
        <dbReference type="ChEBI" id="CHEBI:78481"/>
    </reaction>
    <physiologicalReaction direction="left-to-right" evidence="16">
        <dbReference type="Rhea" id="RHEA:41909"/>
    </physiologicalReaction>
</comment>
<evidence type="ECO:0000256" key="35">
    <source>
        <dbReference type="ARBA" id="ARBA00048571"/>
    </source>
</evidence>
<comment type="catalytic activity">
    <reaction evidence="34">
        <text>a fatty acyl-[ACP] + malonyl-[ACP] + H(+) = a 3-oxoacyl-[ACP] + holo-[ACP] + CO2</text>
        <dbReference type="Rhea" id="RHEA:22836"/>
        <dbReference type="Rhea" id="RHEA-COMP:9623"/>
        <dbReference type="Rhea" id="RHEA-COMP:9685"/>
        <dbReference type="Rhea" id="RHEA-COMP:9916"/>
        <dbReference type="Rhea" id="RHEA-COMP:14125"/>
        <dbReference type="ChEBI" id="CHEBI:15378"/>
        <dbReference type="ChEBI" id="CHEBI:16526"/>
        <dbReference type="ChEBI" id="CHEBI:64479"/>
        <dbReference type="ChEBI" id="CHEBI:78449"/>
        <dbReference type="ChEBI" id="CHEBI:78776"/>
        <dbReference type="ChEBI" id="CHEBI:138651"/>
        <dbReference type="EC" id="2.3.1.41"/>
    </reaction>
    <physiologicalReaction direction="left-to-right" evidence="34">
        <dbReference type="Rhea" id="RHEA:22837"/>
    </physiologicalReaction>
</comment>
<comment type="catalytic activity">
    <reaction evidence="17">
        <text>(3R)-hydroxybutanoyl-[ACP] = (2E)-butenoyl-[ACP] + H2O</text>
        <dbReference type="Rhea" id="RHEA:41808"/>
        <dbReference type="Rhea" id="RHEA-COMP:9626"/>
        <dbReference type="Rhea" id="RHEA-COMP:9627"/>
        <dbReference type="ChEBI" id="CHEBI:15377"/>
        <dbReference type="ChEBI" id="CHEBI:78451"/>
        <dbReference type="ChEBI" id="CHEBI:78453"/>
    </reaction>
    <physiologicalReaction direction="left-to-right" evidence="17">
        <dbReference type="Rhea" id="RHEA:41809"/>
    </physiologicalReaction>
</comment>
<dbReference type="CDD" id="cd05195">
    <property type="entry name" value="enoyl_red"/>
    <property type="match status" value="1"/>
</dbReference>
<dbReference type="Pfam" id="PF21149">
    <property type="entry name" value="FAS_pseudo-KR"/>
    <property type="match status" value="1"/>
</dbReference>
<evidence type="ECO:0000256" key="34">
    <source>
        <dbReference type="ARBA" id="ARBA00048506"/>
    </source>
</evidence>
<comment type="catalytic activity">
    <reaction evidence="35">
        <text>3-oxohexanoyl-[ACP] + NADPH + H(+) = (3R)-hydroxyhexanoyl-[ACP] + NADP(+)</text>
        <dbReference type="Rhea" id="RHEA:41824"/>
        <dbReference type="Rhea" id="RHEA-COMP:9629"/>
        <dbReference type="Rhea" id="RHEA-COMP:9630"/>
        <dbReference type="ChEBI" id="CHEBI:15378"/>
        <dbReference type="ChEBI" id="CHEBI:57783"/>
        <dbReference type="ChEBI" id="CHEBI:58349"/>
        <dbReference type="ChEBI" id="CHEBI:78456"/>
        <dbReference type="ChEBI" id="CHEBI:78457"/>
    </reaction>
    <physiologicalReaction direction="left-to-right" evidence="35">
        <dbReference type="Rhea" id="RHEA:41825"/>
    </physiologicalReaction>
</comment>
<evidence type="ECO:0000256" key="49">
    <source>
        <dbReference type="PROSITE-ProRule" id="PRU01363"/>
    </source>
</evidence>
<evidence type="ECO:0000256" key="27">
    <source>
        <dbReference type="ARBA" id="ARBA00047897"/>
    </source>
</evidence>
<dbReference type="GO" id="GO:0031177">
    <property type="term" value="F:phosphopantetheine binding"/>
    <property type="evidence" value="ECO:0007669"/>
    <property type="project" value="InterPro"/>
</dbReference>
<dbReference type="Gene3D" id="3.40.50.720">
    <property type="entry name" value="NAD(P)-binding Rossmann-like Domain"/>
    <property type="match status" value="1"/>
</dbReference>
<dbReference type="InterPro" id="IPR020841">
    <property type="entry name" value="PKS_Beta-ketoAc_synthase_dom"/>
</dbReference>
<feature type="domain" description="Carrier" evidence="50">
    <location>
        <begin position="1938"/>
        <end position="2018"/>
    </location>
</feature>
<evidence type="ECO:0000256" key="1">
    <source>
        <dbReference type="ARBA" id="ARBA00005189"/>
    </source>
</evidence>
<dbReference type="SMART" id="SM00825">
    <property type="entry name" value="PKS_KS"/>
    <property type="match status" value="1"/>
</dbReference>
<dbReference type="Pfam" id="PF02801">
    <property type="entry name" value="Ketoacyl-synt_C"/>
    <property type="match status" value="1"/>
</dbReference>
<gene>
    <name evidence="54" type="primary">LOC115876924</name>
</gene>
<feature type="region of interest" description="C-terminal hotdog fold" evidence="49">
    <location>
        <begin position="941"/>
        <end position="1066"/>
    </location>
</feature>
<evidence type="ECO:0000256" key="25">
    <source>
        <dbReference type="ARBA" id="ARBA00047578"/>
    </source>
</evidence>
<evidence type="ECO:0000256" key="13">
    <source>
        <dbReference type="ARBA" id="ARBA00023394"/>
    </source>
</evidence>
<feature type="domain" description="PKS/mFAS DH" evidence="52">
    <location>
        <begin position="803"/>
        <end position="1066"/>
    </location>
</feature>
<comment type="catalytic activity">
    <reaction evidence="9">
        <text>(3R)-hydroxyoctanoyl-[ACP] = (2E)-octenoyl-[ACP] + H2O</text>
        <dbReference type="Rhea" id="RHEA:41844"/>
        <dbReference type="Rhea" id="RHEA-COMP:9634"/>
        <dbReference type="Rhea" id="RHEA-COMP:9635"/>
        <dbReference type="ChEBI" id="CHEBI:15377"/>
        <dbReference type="ChEBI" id="CHEBI:78461"/>
        <dbReference type="ChEBI" id="CHEBI:78462"/>
    </reaction>
    <physiologicalReaction direction="left-to-right" evidence="9">
        <dbReference type="Rhea" id="RHEA:41845"/>
    </physiologicalReaction>
</comment>
<dbReference type="InterPro" id="IPR049552">
    <property type="entry name" value="PKS_DH_N"/>
</dbReference>
<dbReference type="SUPFAM" id="SSF50129">
    <property type="entry name" value="GroES-like"/>
    <property type="match status" value="1"/>
</dbReference>
<proteinExistence type="predicted"/>
<dbReference type="Gene3D" id="3.40.47.10">
    <property type="match status" value="1"/>
</dbReference>
<comment type="catalytic activity">
    <reaction evidence="11">
        <text>(3R)-hydroxyhexanoyl-[ACP] = (2E)-hexenoyl-[ACP] + H2O</text>
        <dbReference type="Rhea" id="RHEA:41828"/>
        <dbReference type="Rhea" id="RHEA-COMP:9630"/>
        <dbReference type="Rhea" id="RHEA-COMP:9631"/>
        <dbReference type="ChEBI" id="CHEBI:15377"/>
        <dbReference type="ChEBI" id="CHEBI:78457"/>
        <dbReference type="ChEBI" id="CHEBI:78458"/>
    </reaction>
    <physiologicalReaction direction="left-to-right" evidence="11">
        <dbReference type="Rhea" id="RHEA:41829"/>
    </physiologicalReaction>
</comment>
<dbReference type="InterPro" id="IPR009081">
    <property type="entry name" value="PP-bd_ACP"/>
</dbReference>
<evidence type="ECO:0000256" key="21">
    <source>
        <dbReference type="ARBA" id="ARBA00047400"/>
    </source>
</evidence>
<evidence type="ECO:0000256" key="47">
    <source>
        <dbReference type="ARBA" id="ARBA00049521"/>
    </source>
</evidence>
<evidence type="ECO:0000256" key="7">
    <source>
        <dbReference type="ARBA" id="ARBA00022990"/>
    </source>
</evidence>
<dbReference type="Gene3D" id="3.10.129.110">
    <property type="entry name" value="Polyketide synthase dehydratase"/>
    <property type="match status" value="1"/>
</dbReference>
<comment type="catalytic activity">
    <reaction evidence="26">
        <text>(2E)-hexadecenoyl-[ACP] + NADPH + H(+) = hexadecanoyl-[ACP] + NADP(+)</text>
        <dbReference type="Rhea" id="RHEA:41912"/>
        <dbReference type="Rhea" id="RHEA-COMP:9651"/>
        <dbReference type="Rhea" id="RHEA-COMP:9652"/>
        <dbReference type="ChEBI" id="CHEBI:15378"/>
        <dbReference type="ChEBI" id="CHEBI:57783"/>
        <dbReference type="ChEBI" id="CHEBI:58349"/>
        <dbReference type="ChEBI" id="CHEBI:78481"/>
        <dbReference type="ChEBI" id="CHEBI:78483"/>
    </reaction>
    <physiologicalReaction direction="left-to-right" evidence="26">
        <dbReference type="Rhea" id="RHEA:41913"/>
    </physiologicalReaction>
</comment>
<dbReference type="Proteomes" id="UP000504635">
    <property type="component" value="Unplaced"/>
</dbReference>
<evidence type="ECO:0000256" key="24">
    <source>
        <dbReference type="ARBA" id="ARBA00047500"/>
    </source>
</evidence>
<evidence type="ECO:0000256" key="33">
    <source>
        <dbReference type="ARBA" id="ARBA00048420"/>
    </source>
</evidence>
<feature type="region of interest" description="N-terminal hotdog fold" evidence="49">
    <location>
        <begin position="803"/>
        <end position="926"/>
    </location>
</feature>
<dbReference type="PROSITE" id="PS50075">
    <property type="entry name" value="CARRIER"/>
    <property type="match status" value="1"/>
</dbReference>
<comment type="catalytic activity">
    <reaction evidence="45">
        <text>3-oxooctanoyl-[ACP] + NADPH + H(+) = (3R)-hydroxyoctanoyl-[ACP] + NADP(+)</text>
        <dbReference type="Rhea" id="RHEA:41840"/>
        <dbReference type="Rhea" id="RHEA-COMP:9633"/>
        <dbReference type="Rhea" id="RHEA-COMP:9634"/>
        <dbReference type="ChEBI" id="CHEBI:15378"/>
        <dbReference type="ChEBI" id="CHEBI:57783"/>
        <dbReference type="ChEBI" id="CHEBI:58349"/>
        <dbReference type="ChEBI" id="CHEBI:78460"/>
        <dbReference type="ChEBI" id="CHEBI:78461"/>
    </reaction>
    <physiologicalReaction direction="left-to-right" evidence="45">
        <dbReference type="Rhea" id="RHEA:41841"/>
    </physiologicalReaction>
</comment>
<comment type="catalytic activity">
    <reaction evidence="42">
        <text>(2E)-tetradecenoyl-[ACP] + NADPH + H(+) = tetradecanoyl-[ACP] + NADP(+)</text>
        <dbReference type="Rhea" id="RHEA:41896"/>
        <dbReference type="Rhea" id="RHEA-COMP:9647"/>
        <dbReference type="Rhea" id="RHEA-COMP:9648"/>
        <dbReference type="ChEBI" id="CHEBI:15378"/>
        <dbReference type="ChEBI" id="CHEBI:57783"/>
        <dbReference type="ChEBI" id="CHEBI:58349"/>
        <dbReference type="ChEBI" id="CHEBI:78475"/>
        <dbReference type="ChEBI" id="CHEBI:78477"/>
    </reaction>
    <physiologicalReaction direction="left-to-right" evidence="42">
        <dbReference type="Rhea" id="RHEA:41897"/>
    </physiologicalReaction>
</comment>
<evidence type="ECO:0000256" key="29">
    <source>
        <dbReference type="ARBA" id="ARBA00047961"/>
    </source>
</evidence>
<dbReference type="GO" id="GO:0004315">
    <property type="term" value="F:3-oxoacyl-[acyl-carrier-protein] synthase activity"/>
    <property type="evidence" value="ECO:0007669"/>
    <property type="project" value="UniProtKB-EC"/>
</dbReference>
<comment type="catalytic activity">
    <reaction evidence="28">
        <text>3-oxobutanoyl-[ACP] + NADPH + H(+) = (3R)-hydroxybutanoyl-[ACP] + NADP(+)</text>
        <dbReference type="Rhea" id="RHEA:41804"/>
        <dbReference type="Rhea" id="RHEA-COMP:9625"/>
        <dbReference type="Rhea" id="RHEA-COMP:9626"/>
        <dbReference type="ChEBI" id="CHEBI:15378"/>
        <dbReference type="ChEBI" id="CHEBI:57783"/>
        <dbReference type="ChEBI" id="CHEBI:58349"/>
        <dbReference type="ChEBI" id="CHEBI:78450"/>
        <dbReference type="ChEBI" id="CHEBI:78451"/>
    </reaction>
    <physiologicalReaction direction="left-to-right" evidence="28">
        <dbReference type="Rhea" id="RHEA:41805"/>
    </physiologicalReaction>
</comment>
<evidence type="ECO:0000256" key="43">
    <source>
        <dbReference type="ARBA" id="ARBA00049263"/>
    </source>
</evidence>
<dbReference type="Pfam" id="PF08659">
    <property type="entry name" value="KR"/>
    <property type="match status" value="1"/>
</dbReference>
<dbReference type="InterPro" id="IPR036291">
    <property type="entry name" value="NAD(P)-bd_dom_sf"/>
</dbReference>
<dbReference type="CDD" id="cd08954">
    <property type="entry name" value="KR_1_FAS_SDR_x"/>
    <property type="match status" value="1"/>
</dbReference>
<comment type="catalytic activity">
    <reaction evidence="22">
        <text>3-oxodecanoyl-[ACP] + NADPH + H(+) = (3R)-hydroxydecanoyl-[ACP] + NADP(+)</text>
        <dbReference type="Rhea" id="RHEA:41856"/>
        <dbReference type="Rhea" id="RHEA-COMP:9637"/>
        <dbReference type="Rhea" id="RHEA-COMP:9638"/>
        <dbReference type="ChEBI" id="CHEBI:15378"/>
        <dbReference type="ChEBI" id="CHEBI:57783"/>
        <dbReference type="ChEBI" id="CHEBI:58349"/>
        <dbReference type="ChEBI" id="CHEBI:78464"/>
        <dbReference type="ChEBI" id="CHEBI:78466"/>
    </reaction>
    <physiologicalReaction direction="left-to-right" evidence="22">
        <dbReference type="Rhea" id="RHEA:41857"/>
    </physiologicalReaction>
</comment>
<comment type="catalytic activity">
    <reaction evidence="39">
        <text>3-oxotetradecanoyl-[ACP] + NADPH + H(+) = (3R)-hydroxytetradecanoyl-[ACP] + NADP(+)</text>
        <dbReference type="Rhea" id="RHEA:41888"/>
        <dbReference type="Rhea" id="RHEA-COMP:9645"/>
        <dbReference type="Rhea" id="RHEA-COMP:9646"/>
        <dbReference type="ChEBI" id="CHEBI:15378"/>
        <dbReference type="ChEBI" id="CHEBI:57783"/>
        <dbReference type="ChEBI" id="CHEBI:58349"/>
        <dbReference type="ChEBI" id="CHEBI:78473"/>
        <dbReference type="ChEBI" id="CHEBI:78474"/>
    </reaction>
    <physiologicalReaction direction="left-to-right" evidence="39">
        <dbReference type="Rhea" id="RHEA:41889"/>
    </physiologicalReaction>
</comment>
<dbReference type="GO" id="GO:0004316">
    <property type="term" value="F:3-oxoacyl-[acyl-carrier-protein] reductase (NADPH) activity"/>
    <property type="evidence" value="ECO:0007669"/>
    <property type="project" value="UniProtKB-EC"/>
</dbReference>
<comment type="catalytic activity">
    <reaction evidence="46">
        <text>butanoyl-[ACP] + malonyl-[ACP] + H(+) = 3-oxohexanoyl-[ACP] + holo-[ACP] + CO2</text>
        <dbReference type="Rhea" id="RHEA:41820"/>
        <dbReference type="Rhea" id="RHEA-COMP:9623"/>
        <dbReference type="Rhea" id="RHEA-COMP:9628"/>
        <dbReference type="Rhea" id="RHEA-COMP:9629"/>
        <dbReference type="Rhea" id="RHEA-COMP:9685"/>
        <dbReference type="ChEBI" id="CHEBI:15378"/>
        <dbReference type="ChEBI" id="CHEBI:16526"/>
        <dbReference type="ChEBI" id="CHEBI:64479"/>
        <dbReference type="ChEBI" id="CHEBI:78449"/>
        <dbReference type="ChEBI" id="CHEBI:78454"/>
        <dbReference type="ChEBI" id="CHEBI:78456"/>
    </reaction>
    <physiologicalReaction direction="left-to-right" evidence="46">
        <dbReference type="Rhea" id="RHEA:41821"/>
    </physiologicalReaction>
</comment>
<evidence type="ECO:0000256" key="20">
    <source>
        <dbReference type="ARBA" id="ARBA00047394"/>
    </source>
</evidence>
<comment type="catalytic activity">
    <reaction evidence="37">
        <text>holo-[ACP] + acetyl-CoA = acetyl-[ACP] + CoA</text>
        <dbReference type="Rhea" id="RHEA:41788"/>
        <dbReference type="Rhea" id="RHEA-COMP:9621"/>
        <dbReference type="Rhea" id="RHEA-COMP:9685"/>
        <dbReference type="ChEBI" id="CHEBI:57287"/>
        <dbReference type="ChEBI" id="CHEBI:57288"/>
        <dbReference type="ChEBI" id="CHEBI:64479"/>
        <dbReference type="ChEBI" id="CHEBI:78446"/>
        <dbReference type="EC" id="2.3.1.38"/>
    </reaction>
    <physiologicalReaction direction="left-to-right" evidence="37">
        <dbReference type="Rhea" id="RHEA:41789"/>
    </physiologicalReaction>
</comment>
<dbReference type="Pfam" id="PF16197">
    <property type="entry name" value="KAsynt_C_assoc"/>
    <property type="match status" value="1"/>
</dbReference>
<evidence type="ECO:0000313" key="54">
    <source>
        <dbReference type="RefSeq" id="XP_030748832.1"/>
    </source>
</evidence>
<keyword evidence="8" id="KW-0511">Multifunctional enzyme</keyword>
<comment type="catalytic activity">
    <reaction evidence="13">
        <text>a (3R)-hydroxyacyl-[ACP] = a (2E)-enoyl-[ACP] + H2O</text>
        <dbReference type="Rhea" id="RHEA:13097"/>
        <dbReference type="Rhea" id="RHEA-COMP:9925"/>
        <dbReference type="Rhea" id="RHEA-COMP:9945"/>
        <dbReference type="ChEBI" id="CHEBI:15377"/>
        <dbReference type="ChEBI" id="CHEBI:78784"/>
        <dbReference type="ChEBI" id="CHEBI:78827"/>
        <dbReference type="EC" id="4.2.1.59"/>
    </reaction>
    <physiologicalReaction direction="left-to-right" evidence="13">
        <dbReference type="Rhea" id="RHEA:13098"/>
    </physiologicalReaction>
</comment>
<evidence type="ECO:0000256" key="11">
    <source>
        <dbReference type="ARBA" id="ARBA00023373"/>
    </source>
</evidence>
<dbReference type="RefSeq" id="XP_030748832.1">
    <property type="nucleotide sequence ID" value="XM_030892972.1"/>
</dbReference>
<dbReference type="SUPFAM" id="SSF51735">
    <property type="entry name" value="NAD(P)-binding Rossmann-fold domains"/>
    <property type="match status" value="2"/>
</dbReference>
<dbReference type="GO" id="GO:0016297">
    <property type="term" value="F:fatty acyl-[ACP] hydrolase activity"/>
    <property type="evidence" value="ECO:0007669"/>
    <property type="project" value="UniProtKB-EC"/>
</dbReference>
<dbReference type="SMART" id="SM00822">
    <property type="entry name" value="PKS_KR"/>
    <property type="match status" value="1"/>
</dbReference>
<evidence type="ECO:0000256" key="36">
    <source>
        <dbReference type="ARBA" id="ARBA00048650"/>
    </source>
</evidence>
<evidence type="ECO:0000256" key="48">
    <source>
        <dbReference type="ARBA" id="ARBA00049533"/>
    </source>
</evidence>
<comment type="catalytic activity">
    <reaction evidence="12">
        <text>(3R)-hydroxydecanoyl-[ACP] = (2E)-decenoyl-[ACP] + H2O</text>
        <dbReference type="Rhea" id="RHEA:41860"/>
        <dbReference type="Rhea" id="RHEA-COMP:9638"/>
        <dbReference type="Rhea" id="RHEA-COMP:9639"/>
        <dbReference type="ChEBI" id="CHEBI:15377"/>
        <dbReference type="ChEBI" id="CHEBI:78466"/>
        <dbReference type="ChEBI" id="CHEBI:78467"/>
    </reaction>
    <physiologicalReaction direction="left-to-right" evidence="12">
        <dbReference type="Rhea" id="RHEA:41861"/>
    </physiologicalReaction>
</comment>
<dbReference type="InterPro" id="IPR013968">
    <property type="entry name" value="PKS_KR"/>
</dbReference>
<evidence type="ECO:0000256" key="3">
    <source>
        <dbReference type="ARBA" id="ARBA00022553"/>
    </source>
</evidence>
<evidence type="ECO:0000256" key="8">
    <source>
        <dbReference type="ARBA" id="ARBA00023268"/>
    </source>
</evidence>
<dbReference type="InterPro" id="IPR050091">
    <property type="entry name" value="PKS_NRPS_Biosynth_Enz"/>
</dbReference>
<comment type="catalytic activity">
    <reaction evidence="44">
        <text>3-oxohexadecanoyl-[ACP] + NADPH + H(+) = (3R)-hydroxyhexadecanoyl-[ACP] + NADP(+)</text>
        <dbReference type="Rhea" id="RHEA:41904"/>
        <dbReference type="Rhea" id="RHEA-COMP:9649"/>
        <dbReference type="Rhea" id="RHEA-COMP:9650"/>
        <dbReference type="ChEBI" id="CHEBI:15378"/>
        <dbReference type="ChEBI" id="CHEBI:57783"/>
        <dbReference type="ChEBI" id="CHEBI:58349"/>
        <dbReference type="ChEBI" id="CHEBI:78478"/>
        <dbReference type="ChEBI" id="CHEBI:78480"/>
    </reaction>
    <physiologicalReaction direction="left-to-right" evidence="44">
        <dbReference type="Rhea" id="RHEA:41905"/>
    </physiologicalReaction>
</comment>
<keyword evidence="2" id="KW-0596">Phosphopantetheine</keyword>
<comment type="catalytic activity">
    <reaction evidence="31">
        <text>(2E)-dodecenoyl-[ACP] + NADPH + H(+) = dodecanoyl-[ACP] + NADP(+)</text>
        <dbReference type="Rhea" id="RHEA:41880"/>
        <dbReference type="Rhea" id="RHEA-COMP:9643"/>
        <dbReference type="Rhea" id="RHEA-COMP:9644"/>
        <dbReference type="ChEBI" id="CHEBI:15378"/>
        <dbReference type="ChEBI" id="CHEBI:57783"/>
        <dbReference type="ChEBI" id="CHEBI:58349"/>
        <dbReference type="ChEBI" id="CHEBI:65264"/>
        <dbReference type="ChEBI" id="CHEBI:78472"/>
    </reaction>
    <physiologicalReaction direction="left-to-right" evidence="31">
        <dbReference type="Rhea" id="RHEA:41881"/>
    </physiologicalReaction>
</comment>
<dbReference type="InterPro" id="IPR036736">
    <property type="entry name" value="ACP-like_sf"/>
</dbReference>
<comment type="catalytic activity">
    <reaction evidence="21">
        <text>a (3R)-hydroxyacyl-[ACP] + NADP(+) = a 3-oxoacyl-[ACP] + NADPH + H(+)</text>
        <dbReference type="Rhea" id="RHEA:17397"/>
        <dbReference type="Rhea" id="RHEA-COMP:9916"/>
        <dbReference type="Rhea" id="RHEA-COMP:9945"/>
        <dbReference type="ChEBI" id="CHEBI:15378"/>
        <dbReference type="ChEBI" id="CHEBI:57783"/>
        <dbReference type="ChEBI" id="CHEBI:58349"/>
        <dbReference type="ChEBI" id="CHEBI:78776"/>
        <dbReference type="ChEBI" id="CHEBI:78827"/>
        <dbReference type="EC" id="1.1.1.100"/>
    </reaction>
    <physiologicalReaction direction="right-to-left" evidence="21">
        <dbReference type="Rhea" id="RHEA:17399"/>
    </physiologicalReaction>
</comment>
<dbReference type="PANTHER" id="PTHR43775">
    <property type="entry name" value="FATTY ACID SYNTHASE"/>
    <property type="match status" value="1"/>
</dbReference>
<dbReference type="Pfam" id="PF13602">
    <property type="entry name" value="ADH_zinc_N_2"/>
    <property type="match status" value="1"/>
</dbReference>
<evidence type="ECO:0000256" key="46">
    <source>
        <dbReference type="ARBA" id="ARBA00049449"/>
    </source>
</evidence>
<feature type="active site" description="Proton donor; for dehydratase activity" evidence="49">
    <location>
        <position position="990"/>
    </location>
</feature>
<comment type="catalytic activity">
    <reaction evidence="48">
        <text>octanoyl-[ACP] + malonyl-[ACP] + H(+) = 3-oxodecanoyl-[ACP] + holo-[ACP] + CO2</text>
        <dbReference type="Rhea" id="RHEA:41852"/>
        <dbReference type="Rhea" id="RHEA-COMP:9623"/>
        <dbReference type="Rhea" id="RHEA-COMP:9636"/>
        <dbReference type="Rhea" id="RHEA-COMP:9637"/>
        <dbReference type="Rhea" id="RHEA-COMP:9685"/>
        <dbReference type="ChEBI" id="CHEBI:15378"/>
        <dbReference type="ChEBI" id="CHEBI:16526"/>
        <dbReference type="ChEBI" id="CHEBI:64479"/>
        <dbReference type="ChEBI" id="CHEBI:78449"/>
        <dbReference type="ChEBI" id="CHEBI:78463"/>
        <dbReference type="ChEBI" id="CHEBI:78464"/>
    </reaction>
    <physiologicalReaction direction="left-to-right" evidence="48">
        <dbReference type="Rhea" id="RHEA:41853"/>
    </physiologicalReaction>
</comment>
<dbReference type="InterPro" id="IPR032821">
    <property type="entry name" value="PKS_assoc"/>
</dbReference>
<comment type="catalytic activity">
    <reaction evidence="20">
        <text>hexanoyl-[ACP] + malonyl-[ACP] + H(+) = 3-oxooctanoyl-[ACP] + holo-[ACP] + CO2</text>
        <dbReference type="Rhea" id="RHEA:41836"/>
        <dbReference type="Rhea" id="RHEA-COMP:9623"/>
        <dbReference type="Rhea" id="RHEA-COMP:9632"/>
        <dbReference type="Rhea" id="RHEA-COMP:9633"/>
        <dbReference type="Rhea" id="RHEA-COMP:9685"/>
        <dbReference type="ChEBI" id="CHEBI:15378"/>
        <dbReference type="ChEBI" id="CHEBI:16526"/>
        <dbReference type="ChEBI" id="CHEBI:64479"/>
        <dbReference type="ChEBI" id="CHEBI:78449"/>
        <dbReference type="ChEBI" id="CHEBI:78459"/>
        <dbReference type="ChEBI" id="CHEBI:78460"/>
    </reaction>
    <physiologicalReaction direction="left-to-right" evidence="20">
        <dbReference type="Rhea" id="RHEA:41837"/>
    </physiologicalReaction>
</comment>
<dbReference type="Pfam" id="PF00550">
    <property type="entry name" value="PP-binding"/>
    <property type="match status" value="1"/>
</dbReference>
<dbReference type="InterPro" id="IPR016035">
    <property type="entry name" value="Acyl_Trfase/lysoPLipase"/>
</dbReference>
<evidence type="ECO:0000256" key="32">
    <source>
        <dbReference type="ARBA" id="ARBA00048289"/>
    </source>
</evidence>
<dbReference type="GO" id="GO:0004313">
    <property type="term" value="F:[acyl-carrier-protein] S-acetyltransferase activity"/>
    <property type="evidence" value="ECO:0007669"/>
    <property type="project" value="UniProtKB-EC"/>
</dbReference>
<protein>
    <submittedName>
        <fullName evidence="54">Fatty acid synthase-like isoform X1</fullName>
    </submittedName>
</protein>
<dbReference type="KEGG" id="soy:115876924"/>